<accession>A0AAV5WDF6</accession>
<feature type="region of interest" description="Disordered" evidence="1">
    <location>
        <begin position="1"/>
        <end position="41"/>
    </location>
</feature>
<dbReference type="InterPro" id="IPR000719">
    <property type="entry name" value="Prot_kinase_dom"/>
</dbReference>
<organism evidence="3 4">
    <name type="scientific">Pristionchus fissidentatus</name>
    <dbReference type="NCBI Taxonomy" id="1538716"/>
    <lineage>
        <taxon>Eukaryota</taxon>
        <taxon>Metazoa</taxon>
        <taxon>Ecdysozoa</taxon>
        <taxon>Nematoda</taxon>
        <taxon>Chromadorea</taxon>
        <taxon>Rhabditida</taxon>
        <taxon>Rhabditina</taxon>
        <taxon>Diplogasteromorpha</taxon>
        <taxon>Diplogasteroidea</taxon>
        <taxon>Neodiplogasteridae</taxon>
        <taxon>Pristionchus</taxon>
    </lineage>
</organism>
<feature type="compositionally biased region" description="Polar residues" evidence="1">
    <location>
        <begin position="1"/>
        <end position="13"/>
    </location>
</feature>
<dbReference type="EMBL" id="BTSY01000005">
    <property type="protein sequence ID" value="GMT29705.1"/>
    <property type="molecule type" value="Genomic_DNA"/>
</dbReference>
<dbReference type="GO" id="GO:0005524">
    <property type="term" value="F:ATP binding"/>
    <property type="evidence" value="ECO:0007669"/>
    <property type="project" value="InterPro"/>
</dbReference>
<dbReference type="Proteomes" id="UP001432322">
    <property type="component" value="Unassembled WGS sequence"/>
</dbReference>
<dbReference type="GO" id="GO:0004672">
    <property type="term" value="F:protein kinase activity"/>
    <property type="evidence" value="ECO:0007669"/>
    <property type="project" value="InterPro"/>
</dbReference>
<dbReference type="AlphaFoldDB" id="A0AAV5WDF6"/>
<gene>
    <name evidence="3" type="ORF">PFISCL1PPCAC_21002</name>
</gene>
<name>A0AAV5WDF6_9BILA</name>
<evidence type="ECO:0000313" key="3">
    <source>
        <dbReference type="EMBL" id="GMT29705.1"/>
    </source>
</evidence>
<dbReference type="SMART" id="SM00220">
    <property type="entry name" value="S_TKc"/>
    <property type="match status" value="1"/>
</dbReference>
<proteinExistence type="predicted"/>
<sequence length="338" mass="38810">QRSQKTVMKSSKSPAMKTARRRAKKFPEEDPGFPSDVVGESSRKYKVTQGKYRGKDTVNTLDADSKEYQMKTAWGVEPKKMKFHELSVYQAIQRAPEDVDKSRFLALIDTGYDHYCRFFVLELAVYSLEYIGLQKYTTATVAHVARETLKALESLHKIGYIYGTLHPKSIFVGLPPREWKIYLTGFSWAKQIPKDPAKRRRTRYGAGTDPYASRAQHNDKIVGRSDDLESWFYLVIEMYDVGAQVWQGKRESEEVYALKNQLMTKTNESPAKKLLPAPLLSIIIELHLASSSASPDYESIHRAIDVLEHMDPRPADSRMVDWFGRVDPKDCKPRFKDC</sequence>
<dbReference type="Gene3D" id="1.10.510.10">
    <property type="entry name" value="Transferase(Phosphotransferase) domain 1"/>
    <property type="match status" value="1"/>
</dbReference>
<comment type="caution">
    <text evidence="3">The sequence shown here is derived from an EMBL/GenBank/DDBJ whole genome shotgun (WGS) entry which is preliminary data.</text>
</comment>
<dbReference type="InterPro" id="IPR011009">
    <property type="entry name" value="Kinase-like_dom_sf"/>
</dbReference>
<reference evidence="3" key="1">
    <citation type="submission" date="2023-10" db="EMBL/GenBank/DDBJ databases">
        <title>Genome assembly of Pristionchus species.</title>
        <authorList>
            <person name="Yoshida K."/>
            <person name="Sommer R.J."/>
        </authorList>
    </citation>
    <scope>NUCLEOTIDE SEQUENCE</scope>
    <source>
        <strain evidence="3">RS5133</strain>
    </source>
</reference>
<evidence type="ECO:0000313" key="4">
    <source>
        <dbReference type="Proteomes" id="UP001432322"/>
    </source>
</evidence>
<dbReference type="SUPFAM" id="SSF56112">
    <property type="entry name" value="Protein kinase-like (PK-like)"/>
    <property type="match status" value="1"/>
</dbReference>
<evidence type="ECO:0000259" key="2">
    <source>
        <dbReference type="SMART" id="SM00220"/>
    </source>
</evidence>
<keyword evidence="4" id="KW-1185">Reference proteome</keyword>
<evidence type="ECO:0000256" key="1">
    <source>
        <dbReference type="SAM" id="MobiDB-lite"/>
    </source>
</evidence>
<protein>
    <recommendedName>
        <fullName evidence="2">Protein kinase domain-containing protein</fullName>
    </recommendedName>
</protein>
<feature type="non-terminal residue" evidence="3">
    <location>
        <position position="1"/>
    </location>
</feature>
<feature type="domain" description="Protein kinase" evidence="2">
    <location>
        <begin position="41"/>
        <end position="280"/>
    </location>
</feature>
<dbReference type="PANTHER" id="PTHR11909">
    <property type="entry name" value="CASEIN KINASE-RELATED"/>
    <property type="match status" value="1"/>
</dbReference>
<dbReference type="InterPro" id="IPR050235">
    <property type="entry name" value="CK1_Ser-Thr_kinase"/>
</dbReference>